<dbReference type="Pfam" id="PF07542">
    <property type="entry name" value="ATP12"/>
    <property type="match status" value="1"/>
</dbReference>
<dbReference type="SUPFAM" id="SSF160909">
    <property type="entry name" value="ATP12-like"/>
    <property type="match status" value="1"/>
</dbReference>
<dbReference type="Proteomes" id="UP000253570">
    <property type="component" value="Unassembled WGS sequence"/>
</dbReference>
<accession>A0A368DNT9</accession>
<reference evidence="1 2" key="1">
    <citation type="journal article" date="2018" name="Microbiome">
        <title>Fine metagenomic profile of the Mediterranean stratified and mixed water columns revealed by assembly and recruitment.</title>
        <authorList>
            <person name="Haro-Moreno J.M."/>
            <person name="Lopez-Perez M."/>
            <person name="De La Torre J.R."/>
            <person name="Picazo A."/>
            <person name="Camacho A."/>
            <person name="Rodriguez-Valera F."/>
        </authorList>
    </citation>
    <scope>NUCLEOTIDE SEQUENCE [LARGE SCALE GENOMIC DNA]</scope>
    <source>
        <strain evidence="1">MED-G57</strain>
    </source>
</reference>
<evidence type="ECO:0000313" key="1">
    <source>
        <dbReference type="EMBL" id="RCL73492.1"/>
    </source>
</evidence>
<dbReference type="Gene3D" id="1.10.3580.10">
    <property type="entry name" value="ATP12 ATPase"/>
    <property type="match status" value="1"/>
</dbReference>
<dbReference type="GO" id="GO:0043461">
    <property type="term" value="P:proton-transporting ATP synthase complex assembly"/>
    <property type="evidence" value="ECO:0007669"/>
    <property type="project" value="InterPro"/>
</dbReference>
<comment type="caution">
    <text evidence="1">The sequence shown here is derived from an EMBL/GenBank/DDBJ whole genome shotgun (WGS) entry which is preliminary data.</text>
</comment>
<proteinExistence type="predicted"/>
<name>A0A368DNT9_9PROT</name>
<dbReference type="InterPro" id="IPR023335">
    <property type="entry name" value="ATP12_ortho_dom_sf"/>
</dbReference>
<evidence type="ECO:0000313" key="2">
    <source>
        <dbReference type="Proteomes" id="UP000253570"/>
    </source>
</evidence>
<dbReference type="AlphaFoldDB" id="A0A368DNT9"/>
<gene>
    <name evidence="1" type="ORF">DBW71_03165</name>
</gene>
<dbReference type="PANTHER" id="PTHR21013:SF10">
    <property type="entry name" value="ATP SYNTHASE MITOCHONDRIAL F1 COMPLEX ASSEMBLY FACTOR 2"/>
    <property type="match status" value="1"/>
</dbReference>
<dbReference type="PANTHER" id="PTHR21013">
    <property type="entry name" value="ATP SYNTHASE MITOCHONDRIAL F1 COMPLEX ASSEMBLY FACTOR 2/ATP12 PROTEIN, MITOCHONDRIAL PRECURSOR"/>
    <property type="match status" value="1"/>
</dbReference>
<dbReference type="EMBL" id="QOQD01000006">
    <property type="protein sequence ID" value="RCL73492.1"/>
    <property type="molecule type" value="Genomic_DNA"/>
</dbReference>
<organism evidence="1 2">
    <name type="scientific">PS1 clade bacterium</name>
    <dbReference type="NCBI Taxonomy" id="2175152"/>
    <lineage>
        <taxon>Bacteria</taxon>
        <taxon>Pseudomonadati</taxon>
        <taxon>Pseudomonadota</taxon>
        <taxon>Alphaproteobacteria</taxon>
        <taxon>PS1 clade</taxon>
    </lineage>
</organism>
<sequence length="235" mass="27763">MNKNINDYISSLESIKIIAENKVYKLFINGKPFLTHSKNQVQIPNSIFKKELENELLSYKKNKTHNLLVLSLLIKLADNKKINSKELINDFLNYLETDLLFYYVTTPANLAKVQRENWGKMIQAFDDIFKTSWETTSEIQSLKQDKKNITIIRNYLNKKQPIDIFVMHSILKKTGSSILTILSTLKLFNHNQIWEATYLEELWYNKFQYNDTSRSIELQEKKVELDVYLRLLDSL</sequence>
<dbReference type="InterPro" id="IPR011419">
    <property type="entry name" value="ATP12_ATP_synth-F1-assembly"/>
</dbReference>
<protein>
    <submittedName>
        <fullName evidence="1">Uncharacterized protein</fullName>
    </submittedName>
</protein>